<keyword evidence="1" id="KW-0689">Ribosomal protein</keyword>
<protein>
    <recommendedName>
        <fullName evidence="4">30S ribosomal protein S3Ae</fullName>
    </recommendedName>
</protein>
<dbReference type="NCBIfam" id="NF003142">
    <property type="entry name" value="PRK04057.1"/>
    <property type="match status" value="1"/>
</dbReference>
<dbReference type="GO" id="GO:0005840">
    <property type="term" value="C:ribosome"/>
    <property type="evidence" value="ECO:0007669"/>
    <property type="project" value="UniProtKB-KW"/>
</dbReference>
<dbReference type="HAMAP" id="MF_00359">
    <property type="entry name" value="Ribosomal_eS1"/>
    <property type="match status" value="1"/>
</dbReference>
<dbReference type="GO" id="GO:0006412">
    <property type="term" value="P:translation"/>
    <property type="evidence" value="ECO:0007669"/>
    <property type="project" value="InterPro"/>
</dbReference>
<accession>A0A644V5J9</accession>
<dbReference type="AlphaFoldDB" id="A0A644V5J9"/>
<proteinExistence type="inferred from homology"/>
<sequence>MARKKQSGGRKVEGWKAKNWYKVHAPEFLGKQFIGEIISSNPENVPGRVLTVSLGELIQDYSKQNVRTSFKIMNVAGDAAYTQFNGHEMTKEFVRAMVKKRASRVDSTITVKPLGSTRELQVTITAFTINHARLSQVQELRAMMVKVVEDTVKESDFESFVSAMLKGDLSKKMFAECKPIFPIRRIEIIKSESVSSAADRAAALIR</sequence>
<reference evidence="3" key="1">
    <citation type="submission" date="2019-08" db="EMBL/GenBank/DDBJ databases">
        <authorList>
            <person name="Kucharzyk K."/>
            <person name="Murdoch R.W."/>
            <person name="Higgins S."/>
            <person name="Loffler F."/>
        </authorList>
    </citation>
    <scope>NUCLEOTIDE SEQUENCE</scope>
</reference>
<evidence type="ECO:0000313" key="3">
    <source>
        <dbReference type="EMBL" id="MPL86487.1"/>
    </source>
</evidence>
<dbReference type="EMBL" id="VSSQ01000222">
    <property type="protein sequence ID" value="MPL86487.1"/>
    <property type="molecule type" value="Genomic_DNA"/>
</dbReference>
<evidence type="ECO:0008006" key="4">
    <source>
        <dbReference type="Google" id="ProtNLM"/>
    </source>
</evidence>
<organism evidence="3">
    <name type="scientific">bioreactor metagenome</name>
    <dbReference type="NCBI Taxonomy" id="1076179"/>
    <lineage>
        <taxon>unclassified sequences</taxon>
        <taxon>metagenomes</taxon>
        <taxon>ecological metagenomes</taxon>
    </lineage>
</organism>
<dbReference type="Pfam" id="PF01015">
    <property type="entry name" value="Ribosomal_S3Ae"/>
    <property type="match status" value="1"/>
</dbReference>
<evidence type="ECO:0000256" key="2">
    <source>
        <dbReference type="ARBA" id="ARBA00023274"/>
    </source>
</evidence>
<dbReference type="GO" id="GO:0003735">
    <property type="term" value="F:structural constituent of ribosome"/>
    <property type="evidence" value="ECO:0007669"/>
    <property type="project" value="InterPro"/>
</dbReference>
<dbReference type="InterPro" id="IPR030838">
    <property type="entry name" value="Ribosomal_eS1_arc"/>
</dbReference>
<comment type="caution">
    <text evidence="3">The sequence shown here is derived from an EMBL/GenBank/DDBJ whole genome shotgun (WGS) entry which is preliminary data.</text>
</comment>
<dbReference type="GO" id="GO:1990904">
    <property type="term" value="C:ribonucleoprotein complex"/>
    <property type="evidence" value="ECO:0007669"/>
    <property type="project" value="UniProtKB-KW"/>
</dbReference>
<dbReference type="InterPro" id="IPR001593">
    <property type="entry name" value="Ribosomal_eS1"/>
</dbReference>
<gene>
    <name evidence="3" type="ORF">SDC9_32468</name>
</gene>
<evidence type="ECO:0000256" key="1">
    <source>
        <dbReference type="ARBA" id="ARBA00022980"/>
    </source>
</evidence>
<name>A0A644V5J9_9ZZZZ</name>
<keyword evidence="2" id="KW-0687">Ribonucleoprotein</keyword>
<dbReference type="SMART" id="SM01397">
    <property type="entry name" value="Ribosomal_S3Ae"/>
    <property type="match status" value="1"/>
</dbReference>